<dbReference type="Pfam" id="PF13041">
    <property type="entry name" value="PPR_2"/>
    <property type="match status" value="1"/>
</dbReference>
<protein>
    <submittedName>
        <fullName evidence="3">Pentatricopeptide repeat-containing protein</fullName>
    </submittedName>
</protein>
<sequence length="574" mass="63812">MTSTRVREYERTRICPSSPTVQTLISSFSFELRARRLICANLDEEGTRAMLVPSDYGAAFVGPAGTACGTCGAGQKLVARSSRVSHGEERPNCFLWARDKRHAFLKTSRCGRRVVVAVSATSENQEERAGPVPTTSSLRIDRRTHRNPFWKENNKFLAAAYNQSACAGLLDCLLAMDEDEILSSQNLEHAVKLCLSSRPGSEGIAEVAELIREMPCSRSTADDKTIGLVLVDSLVFYVIRDGLSLDTRTLALVHKCISVDVKLLEERQVVARLIYETDETESFGNLADRALDLLRASCAIPEWALVKILRHVPGRRGLQMLLEYEFRGEFGLGVEHANAVLSSCSKDADKKTAAAVLEFLDRREIPRDSETSKALLRVFIRAGDLSKARSVLSEAHEAGHATTIMYNMIMDALTSGNRRHREAVDVFNQMLQHGIEPDKVSFTIAIKSFIGMGNLPGVLRIYDAVCERVELADAQFYRTVVGACLRSYDVETARRVVGDMEARGWHAGERIWCWLLEEAARKENSETACAIAEDMVHRRVALLPAEKARLMQMCRDRGGIDMLRLLSSIQKVGT</sequence>
<dbReference type="PANTHER" id="PTHR47447:SF17">
    <property type="entry name" value="OS12G0638900 PROTEIN"/>
    <property type="match status" value="1"/>
</dbReference>
<feature type="repeat" description="PPR" evidence="2">
    <location>
        <begin position="402"/>
        <end position="437"/>
    </location>
</feature>
<keyword evidence="4" id="KW-1185">Reference proteome</keyword>
<reference evidence="4" key="1">
    <citation type="journal article" date="2019" name="Nat. Commun.">
        <title>Expansion of phycobilisome linker gene families in mesophilic red algae.</title>
        <authorList>
            <person name="Lee J."/>
            <person name="Kim D."/>
            <person name="Bhattacharya D."/>
            <person name="Yoon H.S."/>
        </authorList>
    </citation>
    <scope>NUCLEOTIDE SEQUENCE [LARGE SCALE GENOMIC DNA]</scope>
    <source>
        <strain evidence="4">CCMP 1328</strain>
    </source>
</reference>
<evidence type="ECO:0000256" key="1">
    <source>
        <dbReference type="ARBA" id="ARBA00022737"/>
    </source>
</evidence>
<organism evidence="3 4">
    <name type="scientific">Porphyridium purpureum</name>
    <name type="common">Red alga</name>
    <name type="synonym">Porphyridium cruentum</name>
    <dbReference type="NCBI Taxonomy" id="35688"/>
    <lineage>
        <taxon>Eukaryota</taxon>
        <taxon>Rhodophyta</taxon>
        <taxon>Bangiophyceae</taxon>
        <taxon>Porphyridiales</taxon>
        <taxon>Porphyridiaceae</taxon>
        <taxon>Porphyridium</taxon>
    </lineage>
</organism>
<evidence type="ECO:0000313" key="3">
    <source>
        <dbReference type="EMBL" id="KAA8495628.1"/>
    </source>
</evidence>
<evidence type="ECO:0000256" key="2">
    <source>
        <dbReference type="PROSITE-ProRule" id="PRU00708"/>
    </source>
</evidence>
<dbReference type="InterPro" id="IPR002885">
    <property type="entry name" value="PPR_rpt"/>
</dbReference>
<name>A0A5J4YWU9_PORPP</name>
<dbReference type="Pfam" id="PF01535">
    <property type="entry name" value="PPR"/>
    <property type="match status" value="1"/>
</dbReference>
<dbReference type="PANTHER" id="PTHR47447">
    <property type="entry name" value="OS03G0856100 PROTEIN"/>
    <property type="match status" value="1"/>
</dbReference>
<dbReference type="Proteomes" id="UP000324585">
    <property type="component" value="Unassembled WGS sequence"/>
</dbReference>
<comment type="caution">
    <text evidence="3">The sequence shown here is derived from an EMBL/GenBank/DDBJ whole genome shotgun (WGS) entry which is preliminary data.</text>
</comment>
<evidence type="ECO:0000313" key="4">
    <source>
        <dbReference type="Proteomes" id="UP000324585"/>
    </source>
</evidence>
<dbReference type="OrthoDB" id="185373at2759"/>
<keyword evidence="1" id="KW-0677">Repeat</keyword>
<dbReference type="Gene3D" id="1.25.40.10">
    <property type="entry name" value="Tetratricopeptide repeat domain"/>
    <property type="match status" value="2"/>
</dbReference>
<dbReference type="AlphaFoldDB" id="A0A5J4YWU9"/>
<dbReference type="InterPro" id="IPR011990">
    <property type="entry name" value="TPR-like_helical_dom_sf"/>
</dbReference>
<accession>A0A5J4YWU9</accession>
<gene>
    <name evidence="3" type="ORF">FVE85_1783</name>
</gene>
<dbReference type="PROSITE" id="PS51375">
    <property type="entry name" value="PPR"/>
    <property type="match status" value="1"/>
</dbReference>
<dbReference type="NCBIfam" id="TIGR00756">
    <property type="entry name" value="PPR"/>
    <property type="match status" value="1"/>
</dbReference>
<dbReference type="EMBL" id="VRMN01000003">
    <property type="protein sequence ID" value="KAA8495628.1"/>
    <property type="molecule type" value="Genomic_DNA"/>
</dbReference>
<proteinExistence type="predicted"/>